<name>A0A4R6KKZ4_9ACTN</name>
<sequence length="354" mass="37906">MPGSEEVTIAFVVPRQGPTGIYGPSCLACGQLAVEQLNARDGIAGRRVELVHVDGGRQPEVVAEEVGRLVDSGRVDAVAGWHISAVRVALTRRIGGRVVYAFAAMHEGSDDTPGVFMLGERPVNQLLPATHWIREQHGVRRWAVVGNDYVYPRVTGAVAESALRGTDSEIVGASYVPLGTTDFGGVLHELDGGDVEGVIMLLMGQDAVHFNRQFARAGLSDRLLRLSPAIEENTLLAAGPGANEGLYAAAAYFDGLATVESNEFAREYYARFGAWAPALNAVGESCYEAIHFLARLGKLSGSITMDAIGAMPSGHFYDSPRGLMRLDGNLVDQDVYLAAADGLEFRIQEQIARP</sequence>
<protein>
    <submittedName>
        <fullName evidence="4">ABC-type branched-subunit amino acid transport system substrate-binding protein</fullName>
    </submittedName>
</protein>
<comment type="similarity">
    <text evidence="1">Belongs to the leucine-binding protein family.</text>
</comment>
<dbReference type="PANTHER" id="PTHR47628:SF1">
    <property type="entry name" value="ALIPHATIC AMIDASE EXPRESSION-REGULATING PROTEIN"/>
    <property type="match status" value="1"/>
</dbReference>
<comment type="caution">
    <text evidence="4">The sequence shown here is derived from an EMBL/GenBank/DDBJ whole genome shotgun (WGS) entry which is preliminary data.</text>
</comment>
<dbReference type="InterPro" id="IPR028082">
    <property type="entry name" value="Peripla_BP_I"/>
</dbReference>
<dbReference type="PANTHER" id="PTHR47628">
    <property type="match status" value="1"/>
</dbReference>
<organism evidence="4 5">
    <name type="scientific">Kribbella caucasensis</name>
    <dbReference type="NCBI Taxonomy" id="2512215"/>
    <lineage>
        <taxon>Bacteria</taxon>
        <taxon>Bacillati</taxon>
        <taxon>Actinomycetota</taxon>
        <taxon>Actinomycetes</taxon>
        <taxon>Propionibacteriales</taxon>
        <taxon>Kribbellaceae</taxon>
        <taxon>Kribbella</taxon>
    </lineage>
</organism>
<keyword evidence="5" id="KW-1185">Reference proteome</keyword>
<dbReference type="SUPFAM" id="SSF53822">
    <property type="entry name" value="Periplasmic binding protein-like I"/>
    <property type="match status" value="1"/>
</dbReference>
<dbReference type="AlphaFoldDB" id="A0A4R6KKZ4"/>
<evidence type="ECO:0000313" key="4">
    <source>
        <dbReference type="EMBL" id="TDO52188.1"/>
    </source>
</evidence>
<dbReference type="Pfam" id="PF13458">
    <property type="entry name" value="Peripla_BP_6"/>
    <property type="match status" value="1"/>
</dbReference>
<reference evidence="4 5" key="1">
    <citation type="submission" date="2019-03" db="EMBL/GenBank/DDBJ databases">
        <title>Genomic Encyclopedia of Type Strains, Phase III (KMG-III): the genomes of soil and plant-associated and newly described type strains.</title>
        <authorList>
            <person name="Whitman W."/>
        </authorList>
    </citation>
    <scope>NUCLEOTIDE SEQUENCE [LARGE SCALE GENOMIC DNA]</scope>
    <source>
        <strain evidence="4 5">VKM Ac-2527</strain>
    </source>
</reference>
<dbReference type="EMBL" id="SNWQ01000002">
    <property type="protein sequence ID" value="TDO52188.1"/>
    <property type="molecule type" value="Genomic_DNA"/>
</dbReference>
<evidence type="ECO:0000256" key="1">
    <source>
        <dbReference type="ARBA" id="ARBA00010062"/>
    </source>
</evidence>
<feature type="domain" description="Leucine-binding protein" evidence="3">
    <location>
        <begin position="6"/>
        <end position="341"/>
    </location>
</feature>
<evidence type="ECO:0000259" key="3">
    <source>
        <dbReference type="Pfam" id="PF13458"/>
    </source>
</evidence>
<dbReference type="Gene3D" id="3.40.50.2300">
    <property type="match status" value="2"/>
</dbReference>
<evidence type="ECO:0000313" key="5">
    <source>
        <dbReference type="Proteomes" id="UP000295388"/>
    </source>
</evidence>
<dbReference type="Proteomes" id="UP000295388">
    <property type="component" value="Unassembled WGS sequence"/>
</dbReference>
<accession>A0A4R6KKZ4</accession>
<dbReference type="RefSeq" id="WP_133798641.1">
    <property type="nucleotide sequence ID" value="NZ_SNWQ01000002.1"/>
</dbReference>
<dbReference type="CDD" id="cd06358">
    <property type="entry name" value="PBP1_NHase"/>
    <property type="match status" value="1"/>
</dbReference>
<gene>
    <name evidence="4" type="ORF">EV643_10225</name>
</gene>
<proteinExistence type="inferred from homology"/>
<keyword evidence="2" id="KW-0732">Signal</keyword>
<evidence type="ECO:0000256" key="2">
    <source>
        <dbReference type="ARBA" id="ARBA00022729"/>
    </source>
</evidence>
<dbReference type="InterPro" id="IPR028081">
    <property type="entry name" value="Leu-bd"/>
</dbReference>
<dbReference type="OrthoDB" id="7337537at2"/>